<keyword evidence="2 5" id="KW-0812">Transmembrane</keyword>
<dbReference type="GO" id="GO:0016020">
    <property type="term" value="C:membrane"/>
    <property type="evidence" value="ECO:0007669"/>
    <property type="project" value="UniProtKB-SubCell"/>
</dbReference>
<dbReference type="GO" id="GO:0008528">
    <property type="term" value="F:G protein-coupled peptide receptor activity"/>
    <property type="evidence" value="ECO:0007669"/>
    <property type="project" value="InterPro"/>
</dbReference>
<dbReference type="PANTHER" id="PTHR47023">
    <property type="entry name" value="SEX PEPTIDE RECEPTOR"/>
    <property type="match status" value="1"/>
</dbReference>
<feature type="transmembrane region" description="Helical" evidence="5">
    <location>
        <begin position="146"/>
        <end position="164"/>
    </location>
</feature>
<dbReference type="CDD" id="cd14978">
    <property type="entry name" value="7tmA_FMRFamide_R-like"/>
    <property type="match status" value="1"/>
</dbReference>
<feature type="transmembrane region" description="Helical" evidence="5">
    <location>
        <begin position="98"/>
        <end position="121"/>
    </location>
</feature>
<feature type="transmembrane region" description="Helical" evidence="5">
    <location>
        <begin position="248"/>
        <end position="273"/>
    </location>
</feature>
<feature type="transmembrane region" description="Helical" evidence="5">
    <location>
        <begin position="185"/>
        <end position="205"/>
    </location>
</feature>
<comment type="subcellular location">
    <subcellularLocation>
        <location evidence="1">Membrane</location>
    </subcellularLocation>
</comment>
<dbReference type="InterPro" id="IPR017452">
    <property type="entry name" value="GPCR_Rhodpsn_7TM"/>
</dbReference>
<keyword evidence="3 5" id="KW-1133">Transmembrane helix</keyword>
<dbReference type="STRING" id="6248.A0A0K0EMB7"/>
<evidence type="ECO:0000256" key="5">
    <source>
        <dbReference type="SAM" id="Phobius"/>
    </source>
</evidence>
<evidence type="ECO:0000313" key="9">
    <source>
        <dbReference type="WBParaSite" id="TCONS_00014267.p1"/>
    </source>
</evidence>
<evidence type="ECO:0000256" key="1">
    <source>
        <dbReference type="ARBA" id="ARBA00004370"/>
    </source>
</evidence>
<dbReference type="AlphaFoldDB" id="A0A0K0EMB7"/>
<evidence type="ECO:0000259" key="6">
    <source>
        <dbReference type="PROSITE" id="PS50262"/>
    </source>
</evidence>
<dbReference type="Proteomes" id="UP000035681">
    <property type="component" value="Unplaced"/>
</dbReference>
<dbReference type="InterPro" id="IPR053071">
    <property type="entry name" value="GPCR1-related_rcpt"/>
</dbReference>
<dbReference type="PROSITE" id="PS50262">
    <property type="entry name" value="G_PROTEIN_RECEP_F1_2"/>
    <property type="match status" value="1"/>
</dbReference>
<dbReference type="InterPro" id="IPR019427">
    <property type="entry name" value="7TM_GPCR_serpentine_rcpt_Srw"/>
</dbReference>
<dbReference type="WBParaSite" id="TCONS_00014267.p1">
    <property type="protein sequence ID" value="TCONS_00014267.p1"/>
    <property type="gene ID" value="XLOC_009478"/>
</dbReference>
<dbReference type="Gene3D" id="1.20.1070.10">
    <property type="entry name" value="Rhodopsin 7-helix transmembrane proteins"/>
    <property type="match status" value="1"/>
</dbReference>
<keyword evidence="7" id="KW-1185">Reference proteome</keyword>
<name>A0A0K0EMB7_STRER</name>
<evidence type="ECO:0000256" key="2">
    <source>
        <dbReference type="ARBA" id="ARBA00022692"/>
    </source>
</evidence>
<dbReference type="SUPFAM" id="SSF81321">
    <property type="entry name" value="Family A G protein-coupled receptor-like"/>
    <property type="match status" value="1"/>
</dbReference>
<feature type="transmembrane region" description="Helical" evidence="5">
    <location>
        <begin position="348"/>
        <end position="371"/>
    </location>
</feature>
<feature type="domain" description="G-protein coupled receptors family 1 profile" evidence="6">
    <location>
        <begin position="78"/>
        <end position="369"/>
    </location>
</feature>
<accession>A0A0K0EMB7</accession>
<evidence type="ECO:0000313" key="8">
    <source>
        <dbReference type="WBParaSite" id="SSTP_0001060500.1"/>
    </source>
</evidence>
<dbReference type="WBParaSite" id="SSTP_0001060500.1">
    <property type="protein sequence ID" value="SSTP_0001060500.1"/>
    <property type="gene ID" value="SSTP_0001060500"/>
</dbReference>
<evidence type="ECO:0000313" key="7">
    <source>
        <dbReference type="Proteomes" id="UP000035681"/>
    </source>
</evidence>
<dbReference type="InterPro" id="IPR000276">
    <property type="entry name" value="GPCR_Rhodpsn"/>
</dbReference>
<dbReference type="PRINTS" id="PR00237">
    <property type="entry name" value="GPCRRHODOPSN"/>
</dbReference>
<dbReference type="PANTHER" id="PTHR47023:SF5">
    <property type="entry name" value="SEX PEPTIDE RECEPTOR-RELATED PROTEIN 2"/>
    <property type="match status" value="1"/>
</dbReference>
<feature type="transmembrane region" description="Helical" evidence="5">
    <location>
        <begin position="62"/>
        <end position="86"/>
    </location>
</feature>
<protein>
    <submittedName>
        <fullName evidence="8 9">G_PROTEIN_RECEP_F1_2 domain-containing protein</fullName>
    </submittedName>
</protein>
<keyword evidence="4 5" id="KW-0472">Membrane</keyword>
<organism evidence="8">
    <name type="scientific">Strongyloides stercoralis</name>
    <name type="common">Threadworm</name>
    <dbReference type="NCBI Taxonomy" id="6248"/>
    <lineage>
        <taxon>Eukaryota</taxon>
        <taxon>Metazoa</taxon>
        <taxon>Ecdysozoa</taxon>
        <taxon>Nematoda</taxon>
        <taxon>Chromadorea</taxon>
        <taxon>Rhabditida</taxon>
        <taxon>Tylenchina</taxon>
        <taxon>Panagrolaimomorpha</taxon>
        <taxon>Strongyloidoidea</taxon>
        <taxon>Strongyloididae</taxon>
        <taxon>Strongyloides</taxon>
    </lineage>
</organism>
<proteinExistence type="predicted"/>
<reference evidence="8" key="1">
    <citation type="submission" date="2015-08" db="UniProtKB">
        <authorList>
            <consortium name="WormBaseParasite"/>
        </authorList>
    </citation>
    <scope>IDENTIFICATION</scope>
</reference>
<feature type="transmembrane region" description="Helical" evidence="5">
    <location>
        <begin position="306"/>
        <end position="328"/>
    </location>
</feature>
<evidence type="ECO:0000256" key="3">
    <source>
        <dbReference type="ARBA" id="ARBA00022989"/>
    </source>
</evidence>
<sequence length="459" mass="52868">MKIINSSITNLPSCSIFNASITQKYGVNCINSGGMYYDICKNECLQDFTKLNLGDGLPLETLVYGSVFPFLIFIVVIANFLIALVLSQRHMITPTNVVLRYMAIADLCVGLVSFPWTFFYYTLRFLDQPEKVNVWWCYMYKYTMDGLPPIFHNSAMWLTVLLAGQRYISIEYPIRSRQICSVKNVRLCSIVIVVVTIICGLPKFFDSHISLYDSWIIQRNGYISHIRTCRSEFTILVNKLGPNTYFNLYFWTRIIFFILIPSILLTFLNFSLIRGIRKAEKRKEKLLKEKRAREAEKQRDSNSTSLMLVIISSIFLIVNLPQAIFISIVCFCNTFDIDLQLMSNDTGIIFKLLNNMMVMATYPINFGIYCFMSSAFRKSFKALFFSKNWKSTLLSTGSAKTRLFSTINSNHTESTIGKIISPSGLVENYDEEMKPTEILLKPKNDCLLDENRCMDTIYL</sequence>
<evidence type="ECO:0000256" key="4">
    <source>
        <dbReference type="ARBA" id="ARBA00023136"/>
    </source>
</evidence>
<dbReference type="Pfam" id="PF10324">
    <property type="entry name" value="7TM_GPCR_Srw"/>
    <property type="match status" value="1"/>
</dbReference>